<feature type="binding site" evidence="6">
    <location>
        <position position="166"/>
    </location>
    <ligand>
        <name>Zn(2+)</name>
        <dbReference type="ChEBI" id="CHEBI:29105"/>
        <label>1</label>
    </ligand>
</feature>
<dbReference type="PRINTS" id="PR00625">
    <property type="entry name" value="JDOMAIN"/>
</dbReference>
<evidence type="ECO:0000313" key="11">
    <source>
        <dbReference type="Proteomes" id="UP000176287"/>
    </source>
</evidence>
<sequence>MNRDYYQILGVTKSASDDEIKKAYRKLAHKYHPDKSGGDEGKFKELNEAYQVLSDKSKRSNYDRFGAAEPFGAHGGPGAGWGVGQNPFGGFGGFAGGQGFDFSFQDAGDMSEMFESFFEEMGVKPRRRTYERGSDLELLQEVTLEEAFRGAARSVKVRTSLTCGECKGKGGDQSAGSKTCDACAGKGEIREKRQTFFGSFSQVKPCGQCRGSGTISNKVCKNCKGGGRIEGERTIQVDILPGVQDNQIIKVKGAGEAGELGTPTGDLYVRIRIMPNSVFERKGDDLIVRKEIKIMDLLLGKKIEVSTISGGKMDFEIPANFNLKEDLRIGGEGMPHFGSFGRGDLLVNFIVKAPRKLDSKAKKLLEELGEGE</sequence>
<dbReference type="InterPro" id="IPR036410">
    <property type="entry name" value="HSP_DnaJ_Cys-rich_dom_sf"/>
</dbReference>
<dbReference type="CDD" id="cd10747">
    <property type="entry name" value="DnaJ_C"/>
    <property type="match status" value="1"/>
</dbReference>
<feature type="repeat" description="CXXCXGXG motif" evidence="6">
    <location>
        <begin position="163"/>
        <end position="170"/>
    </location>
</feature>
<keyword evidence="6" id="KW-0346">Stress response</keyword>
<feature type="binding site" evidence="6">
    <location>
        <position position="163"/>
    </location>
    <ligand>
        <name>Zn(2+)</name>
        <dbReference type="ChEBI" id="CHEBI:29105"/>
        <label>1</label>
    </ligand>
</feature>
<comment type="cofactor">
    <cofactor evidence="6">
        <name>Zn(2+)</name>
        <dbReference type="ChEBI" id="CHEBI:29105"/>
    </cofactor>
    <text evidence="6">Binds 2 Zn(2+) ions per monomer.</text>
</comment>
<comment type="subcellular location">
    <subcellularLocation>
        <location evidence="6">Cytoplasm</location>
    </subcellularLocation>
</comment>
<dbReference type="InterPro" id="IPR001623">
    <property type="entry name" value="DnaJ_domain"/>
</dbReference>
<dbReference type="CDD" id="cd06257">
    <property type="entry name" value="DnaJ"/>
    <property type="match status" value="1"/>
</dbReference>
<dbReference type="SUPFAM" id="SSF49493">
    <property type="entry name" value="HSP40/DnaJ peptide-binding domain"/>
    <property type="match status" value="2"/>
</dbReference>
<dbReference type="GO" id="GO:0042026">
    <property type="term" value="P:protein refolding"/>
    <property type="evidence" value="ECO:0007669"/>
    <property type="project" value="TreeGrafter"/>
</dbReference>
<feature type="zinc finger region" description="CR-type" evidence="7">
    <location>
        <begin position="150"/>
        <end position="232"/>
    </location>
</feature>
<dbReference type="InterPro" id="IPR018253">
    <property type="entry name" value="DnaJ_domain_CS"/>
</dbReference>
<dbReference type="SUPFAM" id="SSF46565">
    <property type="entry name" value="Chaperone J-domain"/>
    <property type="match status" value="1"/>
</dbReference>
<feature type="binding site" evidence="6">
    <location>
        <position position="223"/>
    </location>
    <ligand>
        <name>Zn(2+)</name>
        <dbReference type="ChEBI" id="CHEBI:29105"/>
        <label>1</label>
    </ligand>
</feature>
<reference evidence="10 11" key="1">
    <citation type="journal article" date="2016" name="Nat. Commun.">
        <title>Thousands of microbial genomes shed light on interconnected biogeochemical processes in an aquifer system.</title>
        <authorList>
            <person name="Anantharaman K."/>
            <person name="Brown C.T."/>
            <person name="Hug L.A."/>
            <person name="Sharon I."/>
            <person name="Castelle C.J."/>
            <person name="Probst A.J."/>
            <person name="Thomas B.C."/>
            <person name="Singh A."/>
            <person name="Wilkins M.J."/>
            <person name="Karaoz U."/>
            <person name="Brodie E.L."/>
            <person name="Williams K.H."/>
            <person name="Hubbard S.S."/>
            <person name="Banfield J.F."/>
        </authorList>
    </citation>
    <scope>NUCLEOTIDE SEQUENCE [LARGE SCALE GENOMIC DNA]</scope>
</reference>
<organism evidence="10 11">
    <name type="scientific">Candidatus Liptonbacteria bacterium RIFCSPLOWO2_01_FULL_45_15</name>
    <dbReference type="NCBI Taxonomy" id="1798649"/>
    <lineage>
        <taxon>Bacteria</taxon>
        <taxon>Candidatus Liptoniibacteriota</taxon>
    </lineage>
</organism>
<keyword evidence="4 6" id="KW-0862">Zinc</keyword>
<comment type="domain">
    <text evidence="6">The J domain is necessary and sufficient to stimulate DnaK ATPase activity. Zinc center 1 plays an important role in the autonomous, DnaK-independent chaperone activity of DnaJ. Zinc center 2 is essential for interaction with DnaK and for DnaJ activity.</text>
</comment>
<keyword evidence="1 6" id="KW-0479">Metal-binding</keyword>
<evidence type="ECO:0000256" key="6">
    <source>
        <dbReference type="HAMAP-Rule" id="MF_01152"/>
    </source>
</evidence>
<feature type="repeat" description="CXXCXGXG motif" evidence="6">
    <location>
        <begin position="206"/>
        <end position="213"/>
    </location>
</feature>
<evidence type="ECO:0000256" key="4">
    <source>
        <dbReference type="ARBA" id="ARBA00022833"/>
    </source>
</evidence>
<dbReference type="PROSITE" id="PS50076">
    <property type="entry name" value="DNAJ_2"/>
    <property type="match status" value="1"/>
</dbReference>
<dbReference type="PROSITE" id="PS00636">
    <property type="entry name" value="DNAJ_1"/>
    <property type="match status" value="1"/>
</dbReference>
<gene>
    <name evidence="6" type="primary">dnaJ</name>
    <name evidence="10" type="ORF">A3B13_03605</name>
</gene>
<keyword evidence="2 6" id="KW-0677">Repeat</keyword>
<dbReference type="InterPro" id="IPR008971">
    <property type="entry name" value="HSP40/DnaJ_pept-bd"/>
</dbReference>
<dbReference type="CDD" id="cd10719">
    <property type="entry name" value="DnaJ_zf"/>
    <property type="match status" value="1"/>
</dbReference>
<dbReference type="GO" id="GO:0005524">
    <property type="term" value="F:ATP binding"/>
    <property type="evidence" value="ECO:0007669"/>
    <property type="project" value="InterPro"/>
</dbReference>
<dbReference type="Gene3D" id="1.10.287.110">
    <property type="entry name" value="DnaJ domain"/>
    <property type="match status" value="1"/>
</dbReference>
<comment type="function">
    <text evidence="6">Participates actively in the response to hyperosmotic and heat shock by preventing the aggregation of stress-denatured proteins and by disaggregating proteins, also in an autonomous, DnaK-independent fashion. Unfolded proteins bind initially to DnaJ; upon interaction with the DnaJ-bound protein, DnaK hydrolyzes its bound ATP, resulting in the formation of a stable complex. GrpE releases ADP from DnaK; ATP binding to DnaK triggers the release of the substrate protein, thus completing the reaction cycle. Several rounds of ATP-dependent interactions between DnaJ, DnaK and GrpE are required for fully efficient folding. Also involved, together with DnaK and GrpE, in the DNA replication of plasmids through activation of initiation proteins.</text>
</comment>
<evidence type="ECO:0000259" key="9">
    <source>
        <dbReference type="PROSITE" id="PS51188"/>
    </source>
</evidence>
<keyword evidence="3 6" id="KW-0863">Zinc-finger</keyword>
<evidence type="ECO:0000259" key="8">
    <source>
        <dbReference type="PROSITE" id="PS50076"/>
    </source>
</evidence>
<dbReference type="GO" id="GO:0031072">
    <property type="term" value="F:heat shock protein binding"/>
    <property type="evidence" value="ECO:0007669"/>
    <property type="project" value="InterPro"/>
</dbReference>
<dbReference type="GO" id="GO:0005737">
    <property type="term" value="C:cytoplasm"/>
    <property type="evidence" value="ECO:0007669"/>
    <property type="project" value="UniProtKB-SubCell"/>
</dbReference>
<dbReference type="Pfam" id="PF01556">
    <property type="entry name" value="DnaJ_C"/>
    <property type="match status" value="1"/>
</dbReference>
<dbReference type="Pfam" id="PF00684">
    <property type="entry name" value="DnaJ_CXXCXGXG"/>
    <property type="match status" value="1"/>
</dbReference>
<dbReference type="GO" id="GO:0009408">
    <property type="term" value="P:response to heat"/>
    <property type="evidence" value="ECO:0007669"/>
    <property type="project" value="InterPro"/>
</dbReference>
<evidence type="ECO:0000256" key="5">
    <source>
        <dbReference type="ARBA" id="ARBA00023186"/>
    </source>
</evidence>
<keyword evidence="6" id="KW-0963">Cytoplasm</keyword>
<evidence type="ECO:0000256" key="1">
    <source>
        <dbReference type="ARBA" id="ARBA00022723"/>
    </source>
</evidence>
<feature type="binding site" evidence="6">
    <location>
        <position position="183"/>
    </location>
    <ligand>
        <name>Zn(2+)</name>
        <dbReference type="ChEBI" id="CHEBI:29105"/>
        <label>2</label>
    </ligand>
</feature>
<dbReference type="InterPro" id="IPR012724">
    <property type="entry name" value="DnaJ"/>
</dbReference>
<proteinExistence type="inferred from homology"/>
<name>A0A1G2CL67_9BACT</name>
<dbReference type="GO" id="GO:0008270">
    <property type="term" value="F:zinc ion binding"/>
    <property type="evidence" value="ECO:0007669"/>
    <property type="project" value="UniProtKB-UniRule"/>
</dbReference>
<dbReference type="SMART" id="SM00271">
    <property type="entry name" value="DnaJ"/>
    <property type="match status" value="1"/>
</dbReference>
<feature type="binding site" evidence="6">
    <location>
        <position position="220"/>
    </location>
    <ligand>
        <name>Zn(2+)</name>
        <dbReference type="ChEBI" id="CHEBI:29105"/>
        <label>1</label>
    </ligand>
</feature>
<dbReference type="Pfam" id="PF00226">
    <property type="entry name" value="DnaJ"/>
    <property type="match status" value="1"/>
</dbReference>
<comment type="similarity">
    <text evidence="6">Belongs to the DnaJ family.</text>
</comment>
<dbReference type="Proteomes" id="UP000176287">
    <property type="component" value="Unassembled WGS sequence"/>
</dbReference>
<dbReference type="STRING" id="1798649.A3B13_03605"/>
<dbReference type="GO" id="GO:0006260">
    <property type="term" value="P:DNA replication"/>
    <property type="evidence" value="ECO:0007669"/>
    <property type="project" value="UniProtKB-KW"/>
</dbReference>
<feature type="binding site" evidence="6">
    <location>
        <position position="209"/>
    </location>
    <ligand>
        <name>Zn(2+)</name>
        <dbReference type="ChEBI" id="CHEBI:29105"/>
        <label>2</label>
    </ligand>
</feature>
<feature type="repeat" description="CXXCXGXG motif" evidence="6">
    <location>
        <begin position="180"/>
        <end position="187"/>
    </location>
</feature>
<dbReference type="SUPFAM" id="SSF57938">
    <property type="entry name" value="DnaJ/Hsp40 cysteine-rich domain"/>
    <property type="match status" value="1"/>
</dbReference>
<dbReference type="InterPro" id="IPR036869">
    <property type="entry name" value="J_dom_sf"/>
</dbReference>
<keyword evidence="6" id="KW-0235">DNA replication</keyword>
<dbReference type="PROSITE" id="PS51188">
    <property type="entry name" value="ZF_CR"/>
    <property type="match status" value="1"/>
</dbReference>
<feature type="domain" description="J" evidence="8">
    <location>
        <begin position="4"/>
        <end position="66"/>
    </location>
</feature>
<dbReference type="Gene3D" id="2.60.260.20">
    <property type="entry name" value="Urease metallochaperone UreE, N-terminal domain"/>
    <property type="match status" value="2"/>
</dbReference>
<evidence type="ECO:0000256" key="7">
    <source>
        <dbReference type="PROSITE-ProRule" id="PRU00546"/>
    </source>
</evidence>
<keyword evidence="5 6" id="KW-0143">Chaperone</keyword>
<comment type="caution">
    <text evidence="10">The sequence shown here is derived from an EMBL/GenBank/DDBJ whole genome shotgun (WGS) entry which is preliminary data.</text>
</comment>
<dbReference type="FunFam" id="2.60.260.20:FF:000013">
    <property type="entry name" value="DnaJ subfamily B member 11"/>
    <property type="match status" value="1"/>
</dbReference>
<feature type="repeat" description="CXXCXGXG motif" evidence="6">
    <location>
        <begin position="220"/>
        <end position="227"/>
    </location>
</feature>
<accession>A0A1G2CL67</accession>
<evidence type="ECO:0000256" key="3">
    <source>
        <dbReference type="ARBA" id="ARBA00022771"/>
    </source>
</evidence>
<dbReference type="HAMAP" id="MF_01152">
    <property type="entry name" value="DnaJ"/>
    <property type="match status" value="1"/>
</dbReference>
<dbReference type="PANTHER" id="PTHR43096">
    <property type="entry name" value="DNAJ HOMOLOG 1, MITOCHONDRIAL-RELATED"/>
    <property type="match status" value="1"/>
</dbReference>
<dbReference type="Gene3D" id="2.10.230.10">
    <property type="entry name" value="Heat shock protein DnaJ, cysteine-rich domain"/>
    <property type="match status" value="1"/>
</dbReference>
<dbReference type="InterPro" id="IPR002939">
    <property type="entry name" value="DnaJ_C"/>
</dbReference>
<feature type="binding site" evidence="6">
    <location>
        <position position="180"/>
    </location>
    <ligand>
        <name>Zn(2+)</name>
        <dbReference type="ChEBI" id="CHEBI:29105"/>
        <label>2</label>
    </ligand>
</feature>
<evidence type="ECO:0000256" key="2">
    <source>
        <dbReference type="ARBA" id="ARBA00022737"/>
    </source>
</evidence>
<protein>
    <recommendedName>
        <fullName evidence="6">Chaperone protein DnaJ</fullName>
    </recommendedName>
</protein>
<dbReference type="GO" id="GO:0051082">
    <property type="term" value="F:unfolded protein binding"/>
    <property type="evidence" value="ECO:0007669"/>
    <property type="project" value="UniProtKB-UniRule"/>
</dbReference>
<evidence type="ECO:0000313" key="10">
    <source>
        <dbReference type="EMBL" id="OGZ01168.1"/>
    </source>
</evidence>
<dbReference type="InterPro" id="IPR001305">
    <property type="entry name" value="HSP_DnaJ_Cys-rich_dom"/>
</dbReference>
<dbReference type="EMBL" id="MHKZ01000005">
    <property type="protein sequence ID" value="OGZ01168.1"/>
    <property type="molecule type" value="Genomic_DNA"/>
</dbReference>
<dbReference type="PANTHER" id="PTHR43096:SF52">
    <property type="entry name" value="DNAJ HOMOLOG 1, MITOCHONDRIAL-RELATED"/>
    <property type="match status" value="1"/>
</dbReference>
<feature type="domain" description="CR-type" evidence="9">
    <location>
        <begin position="150"/>
        <end position="232"/>
    </location>
</feature>
<comment type="subunit">
    <text evidence="6">Homodimer.</text>
</comment>
<dbReference type="AlphaFoldDB" id="A0A1G2CL67"/>
<feature type="binding site" evidence="6">
    <location>
        <position position="206"/>
    </location>
    <ligand>
        <name>Zn(2+)</name>
        <dbReference type="ChEBI" id="CHEBI:29105"/>
        <label>2</label>
    </ligand>
</feature>